<dbReference type="InterPro" id="IPR000330">
    <property type="entry name" value="SNF2_N"/>
</dbReference>
<dbReference type="AlphaFoldDB" id="A0A9P7FWZ6"/>
<proteinExistence type="predicted"/>
<evidence type="ECO:0000259" key="3">
    <source>
        <dbReference type="Pfam" id="PF00176"/>
    </source>
</evidence>
<keyword evidence="5" id="KW-1185">Reference proteome</keyword>
<dbReference type="InterPro" id="IPR027417">
    <property type="entry name" value="P-loop_NTPase"/>
</dbReference>
<reference evidence="4" key="2">
    <citation type="submission" date="2021-10" db="EMBL/GenBank/DDBJ databases">
        <title>Phylogenomics reveals ancestral predisposition of the termite-cultivated fungus Termitomyces towards a domesticated lifestyle.</title>
        <authorList>
            <person name="Auxier B."/>
            <person name="Grum-Grzhimaylo A."/>
            <person name="Cardenas M.E."/>
            <person name="Lodge J.D."/>
            <person name="Laessoe T."/>
            <person name="Pedersen O."/>
            <person name="Smith M.E."/>
            <person name="Kuyper T.W."/>
            <person name="Franco-Molano E.A."/>
            <person name="Baroni T.J."/>
            <person name="Aanen D.K."/>
        </authorList>
    </citation>
    <scope>NUCLEOTIDE SEQUENCE</scope>
    <source>
        <strain evidence="4">D49</strain>
    </source>
</reference>
<dbReference type="InterPro" id="IPR038718">
    <property type="entry name" value="SNF2-like_sf"/>
</dbReference>
<dbReference type="SUPFAM" id="SSF52540">
    <property type="entry name" value="P-loop containing nucleoside triphosphate hydrolases"/>
    <property type="match status" value="1"/>
</dbReference>
<evidence type="ECO:0000256" key="2">
    <source>
        <dbReference type="ARBA" id="ARBA00022840"/>
    </source>
</evidence>
<protein>
    <recommendedName>
        <fullName evidence="3">SNF2 N-terminal domain-containing protein</fullName>
    </recommendedName>
</protein>
<dbReference type="OrthoDB" id="413460at2759"/>
<feature type="domain" description="SNF2 N-terminal" evidence="3">
    <location>
        <begin position="2"/>
        <end position="33"/>
    </location>
</feature>
<reference evidence="4" key="1">
    <citation type="submission" date="2021-02" db="EMBL/GenBank/DDBJ databases">
        <authorList>
            <person name="Nieuwenhuis M."/>
            <person name="Van De Peppel L.J.J."/>
        </authorList>
    </citation>
    <scope>NUCLEOTIDE SEQUENCE</scope>
    <source>
        <strain evidence="4">D49</strain>
    </source>
</reference>
<organism evidence="4 5">
    <name type="scientific">Sphagnurus paluster</name>
    <dbReference type="NCBI Taxonomy" id="117069"/>
    <lineage>
        <taxon>Eukaryota</taxon>
        <taxon>Fungi</taxon>
        <taxon>Dikarya</taxon>
        <taxon>Basidiomycota</taxon>
        <taxon>Agaricomycotina</taxon>
        <taxon>Agaricomycetes</taxon>
        <taxon>Agaricomycetidae</taxon>
        <taxon>Agaricales</taxon>
        <taxon>Tricholomatineae</taxon>
        <taxon>Lyophyllaceae</taxon>
        <taxon>Sphagnurus</taxon>
    </lineage>
</organism>
<accession>A0A9P7FWZ6</accession>
<keyword evidence="1" id="KW-0547">Nucleotide-binding</keyword>
<comment type="caution">
    <text evidence="4">The sequence shown here is derived from an EMBL/GenBank/DDBJ whole genome shotgun (WGS) entry which is preliminary data.</text>
</comment>
<evidence type="ECO:0000256" key="1">
    <source>
        <dbReference type="ARBA" id="ARBA00022741"/>
    </source>
</evidence>
<evidence type="ECO:0000313" key="5">
    <source>
        <dbReference type="Proteomes" id="UP000717328"/>
    </source>
</evidence>
<dbReference type="GO" id="GO:0005524">
    <property type="term" value="F:ATP binding"/>
    <property type="evidence" value="ECO:0007669"/>
    <property type="project" value="InterPro"/>
</dbReference>
<name>A0A9P7FWZ6_9AGAR</name>
<dbReference type="EMBL" id="JABCKI010005943">
    <property type="protein sequence ID" value="KAG5636357.1"/>
    <property type="molecule type" value="Genomic_DNA"/>
</dbReference>
<keyword evidence="2" id="KW-0067">ATP-binding</keyword>
<evidence type="ECO:0000313" key="4">
    <source>
        <dbReference type="EMBL" id="KAG5636357.1"/>
    </source>
</evidence>
<dbReference type="Proteomes" id="UP000717328">
    <property type="component" value="Unassembled WGS sequence"/>
</dbReference>
<gene>
    <name evidence="4" type="ORF">H0H81_008305</name>
</gene>
<dbReference type="Pfam" id="PF00176">
    <property type="entry name" value="SNF2-rel_dom"/>
    <property type="match status" value="1"/>
</dbReference>
<dbReference type="Gene3D" id="3.40.50.10810">
    <property type="entry name" value="Tandem AAA-ATPase domain"/>
    <property type="match status" value="1"/>
</dbReference>
<sequence>MFKSLKTPRRIILSGTPIQNDLGEFHAMVPILKSRAPDASSKDMEIGEARTAQVWGYFIDKLFGD</sequence>